<name>A0A8T0XMV6_PANVG</name>
<dbReference type="Proteomes" id="UP000823388">
    <property type="component" value="Chromosome 1K"/>
</dbReference>
<accession>A0A8T0XMV6</accession>
<dbReference type="EMBL" id="CM029037">
    <property type="protein sequence ID" value="KAG2658564.1"/>
    <property type="molecule type" value="Genomic_DNA"/>
</dbReference>
<dbReference type="AlphaFoldDB" id="A0A8T0XMV6"/>
<reference evidence="1" key="1">
    <citation type="submission" date="2020-05" db="EMBL/GenBank/DDBJ databases">
        <title>WGS assembly of Panicum virgatum.</title>
        <authorList>
            <person name="Lovell J.T."/>
            <person name="Jenkins J."/>
            <person name="Shu S."/>
            <person name="Juenger T.E."/>
            <person name="Schmutz J."/>
        </authorList>
    </citation>
    <scope>NUCLEOTIDE SEQUENCE</scope>
    <source>
        <strain evidence="1">AP13</strain>
    </source>
</reference>
<evidence type="ECO:0000313" key="1">
    <source>
        <dbReference type="EMBL" id="KAG2658564.1"/>
    </source>
</evidence>
<organism evidence="1 2">
    <name type="scientific">Panicum virgatum</name>
    <name type="common">Blackwell switchgrass</name>
    <dbReference type="NCBI Taxonomy" id="38727"/>
    <lineage>
        <taxon>Eukaryota</taxon>
        <taxon>Viridiplantae</taxon>
        <taxon>Streptophyta</taxon>
        <taxon>Embryophyta</taxon>
        <taxon>Tracheophyta</taxon>
        <taxon>Spermatophyta</taxon>
        <taxon>Magnoliopsida</taxon>
        <taxon>Liliopsida</taxon>
        <taxon>Poales</taxon>
        <taxon>Poaceae</taxon>
        <taxon>PACMAD clade</taxon>
        <taxon>Panicoideae</taxon>
        <taxon>Panicodae</taxon>
        <taxon>Paniceae</taxon>
        <taxon>Panicinae</taxon>
        <taxon>Panicum</taxon>
        <taxon>Panicum sect. Hiantes</taxon>
    </lineage>
</organism>
<comment type="caution">
    <text evidence="1">The sequence shown here is derived from an EMBL/GenBank/DDBJ whole genome shotgun (WGS) entry which is preliminary data.</text>
</comment>
<keyword evidence="2" id="KW-1185">Reference proteome</keyword>
<evidence type="ECO:0000313" key="2">
    <source>
        <dbReference type="Proteomes" id="UP000823388"/>
    </source>
</evidence>
<proteinExistence type="predicted"/>
<protein>
    <submittedName>
        <fullName evidence="1">Uncharacterized protein</fullName>
    </submittedName>
</protein>
<gene>
    <name evidence="1" type="ORF">PVAP13_1KG254920</name>
</gene>
<sequence>MCRTPIGGGTSAALGLPHPAGLAFCITLLHAGTVRRRRGPGGVFFCRSSELGDVGAATSAEAAGDPFPMVASEAHCAPELELLQRRLVHGGQFSRSTFELPAGNRDGQLVRYPAVQRGASAEAIPVGYVDTHDKVEIGWNLRCLTQYNRVIGIRTAET</sequence>